<dbReference type="InterPro" id="IPR036249">
    <property type="entry name" value="Thioredoxin-like_sf"/>
</dbReference>
<feature type="region of interest" description="Disordered" evidence="1">
    <location>
        <begin position="1"/>
        <end position="88"/>
    </location>
</feature>
<accession>A0ABS1NAJ1</accession>
<dbReference type="InterPro" id="IPR012336">
    <property type="entry name" value="Thioredoxin-like_fold"/>
</dbReference>
<feature type="domain" description="Thioredoxin-like fold" evidence="2">
    <location>
        <begin position="83"/>
        <end position="247"/>
    </location>
</feature>
<protein>
    <submittedName>
        <fullName evidence="3">Thioredoxin domain-containing protein</fullName>
    </submittedName>
</protein>
<dbReference type="Proteomes" id="UP000634229">
    <property type="component" value="Unassembled WGS sequence"/>
</dbReference>
<name>A0ABS1NAJ1_9ACTN</name>
<evidence type="ECO:0000313" key="4">
    <source>
        <dbReference type="Proteomes" id="UP000634229"/>
    </source>
</evidence>
<reference evidence="3 4" key="1">
    <citation type="submission" date="2021-01" db="EMBL/GenBank/DDBJ databases">
        <title>WGS of actinomycetes isolated from Thailand.</title>
        <authorList>
            <person name="Thawai C."/>
        </authorList>
    </citation>
    <scope>NUCLEOTIDE SEQUENCE [LARGE SCALE GENOMIC DNA]</scope>
    <source>
        <strain evidence="3 4">CA1R205</strain>
    </source>
</reference>
<gene>
    <name evidence="3" type="ORF">JK363_10305</name>
</gene>
<feature type="compositionally biased region" description="Gly residues" evidence="1">
    <location>
        <begin position="38"/>
        <end position="71"/>
    </location>
</feature>
<evidence type="ECO:0000313" key="3">
    <source>
        <dbReference type="EMBL" id="MBL1097058.1"/>
    </source>
</evidence>
<proteinExistence type="predicted"/>
<sequence length="271" mass="27060">MLAAVLVITDDDPKDGSAGTSDQAQPSQPGPGASAPAGGTGGSGGSGDDAPGSGGGGGSGDSGSGGSGGSGPLVKPAHTSGANGTTVLIGKKGSGHTLDVYEDMRCPVCSQFEQGVGATVRKDIKDGTYQASFHFGTFLDKTLKGSGSRNALSALGAALNVSTDAFLDYKAALFSTKHHPTESEDSFAGDAFLLDVADEVPALKDSAAFRKAVRKGTYDRWAQEMSSDFDRSGVSGVPTVKLDGSGLTGSGGSVPFTPTEFTEAVNDQLGD</sequence>
<keyword evidence="4" id="KW-1185">Reference proteome</keyword>
<dbReference type="Gene3D" id="3.40.30.10">
    <property type="entry name" value="Glutaredoxin"/>
    <property type="match status" value="1"/>
</dbReference>
<dbReference type="SUPFAM" id="SSF52833">
    <property type="entry name" value="Thioredoxin-like"/>
    <property type="match status" value="1"/>
</dbReference>
<evidence type="ECO:0000259" key="2">
    <source>
        <dbReference type="Pfam" id="PF13462"/>
    </source>
</evidence>
<evidence type="ECO:0000256" key="1">
    <source>
        <dbReference type="SAM" id="MobiDB-lite"/>
    </source>
</evidence>
<feature type="region of interest" description="Disordered" evidence="1">
    <location>
        <begin position="248"/>
        <end position="271"/>
    </location>
</feature>
<dbReference type="Pfam" id="PF13462">
    <property type="entry name" value="Thioredoxin_4"/>
    <property type="match status" value="1"/>
</dbReference>
<feature type="compositionally biased region" description="Low complexity" evidence="1">
    <location>
        <begin position="21"/>
        <end position="37"/>
    </location>
</feature>
<organism evidence="3 4">
    <name type="scientific">Streptomyces coffeae</name>
    <dbReference type="NCBI Taxonomy" id="621382"/>
    <lineage>
        <taxon>Bacteria</taxon>
        <taxon>Bacillati</taxon>
        <taxon>Actinomycetota</taxon>
        <taxon>Actinomycetes</taxon>
        <taxon>Kitasatosporales</taxon>
        <taxon>Streptomycetaceae</taxon>
        <taxon>Streptomyces</taxon>
    </lineage>
</organism>
<comment type="caution">
    <text evidence="3">The sequence shown here is derived from an EMBL/GenBank/DDBJ whole genome shotgun (WGS) entry which is preliminary data.</text>
</comment>
<dbReference type="EMBL" id="JAERRF010000005">
    <property type="protein sequence ID" value="MBL1097058.1"/>
    <property type="molecule type" value="Genomic_DNA"/>
</dbReference>